<evidence type="ECO:0000256" key="5">
    <source>
        <dbReference type="SAM" id="Coils"/>
    </source>
</evidence>
<dbReference type="GO" id="GO:0016020">
    <property type="term" value="C:membrane"/>
    <property type="evidence" value="ECO:0007669"/>
    <property type="project" value="UniProtKB-SubCell"/>
</dbReference>
<comment type="subcellular location">
    <subcellularLocation>
        <location evidence="1">Membrane</location>
    </subcellularLocation>
</comment>
<evidence type="ECO:0000256" key="7">
    <source>
        <dbReference type="SAM" id="Phobius"/>
    </source>
</evidence>
<evidence type="ECO:0000259" key="9">
    <source>
        <dbReference type="PROSITE" id="PS50192"/>
    </source>
</evidence>
<dbReference type="Pfam" id="PF00015">
    <property type="entry name" value="MCPsignal"/>
    <property type="match status" value="1"/>
</dbReference>
<evidence type="ECO:0000256" key="3">
    <source>
        <dbReference type="ARBA" id="ARBA00029447"/>
    </source>
</evidence>
<feature type="region of interest" description="Disordered" evidence="6">
    <location>
        <begin position="582"/>
        <end position="602"/>
    </location>
</feature>
<protein>
    <submittedName>
        <fullName evidence="11">Methyl-accepting chemotaxis protein</fullName>
    </submittedName>
</protein>
<dbReference type="PROSITE" id="PS50885">
    <property type="entry name" value="HAMP"/>
    <property type="match status" value="2"/>
</dbReference>
<dbReference type="KEGG" id="niy:FQ775_03310"/>
<dbReference type="GO" id="GO:0006935">
    <property type="term" value="P:chemotaxis"/>
    <property type="evidence" value="ECO:0007669"/>
    <property type="project" value="UniProtKB-KW"/>
</dbReference>
<dbReference type="SUPFAM" id="SSF58104">
    <property type="entry name" value="Methyl-accepting chemotaxis protein (MCP) signaling domain"/>
    <property type="match status" value="1"/>
</dbReference>
<organism evidence="11 12">
    <name type="scientific">Nitratireductor mangrovi</name>
    <dbReference type="NCBI Taxonomy" id="2599600"/>
    <lineage>
        <taxon>Bacteria</taxon>
        <taxon>Pseudomonadati</taxon>
        <taxon>Pseudomonadota</taxon>
        <taxon>Alphaproteobacteria</taxon>
        <taxon>Hyphomicrobiales</taxon>
        <taxon>Phyllobacteriaceae</taxon>
        <taxon>Nitratireductor</taxon>
    </lineage>
</organism>
<reference evidence="11" key="1">
    <citation type="submission" date="2020-04" db="EMBL/GenBank/DDBJ databases">
        <title>Nitratireductor sp. nov. isolated from mangrove soil.</title>
        <authorList>
            <person name="Ye Y."/>
        </authorList>
    </citation>
    <scope>NUCLEOTIDE SEQUENCE</scope>
    <source>
        <strain evidence="11">SY7</strain>
    </source>
</reference>
<evidence type="ECO:0000256" key="1">
    <source>
        <dbReference type="ARBA" id="ARBA00004370"/>
    </source>
</evidence>
<evidence type="ECO:0000256" key="2">
    <source>
        <dbReference type="ARBA" id="ARBA00022500"/>
    </source>
</evidence>
<dbReference type="GO" id="GO:0007165">
    <property type="term" value="P:signal transduction"/>
    <property type="evidence" value="ECO:0007669"/>
    <property type="project" value="UniProtKB-KW"/>
</dbReference>
<feature type="transmembrane region" description="Helical" evidence="7">
    <location>
        <begin position="12"/>
        <end position="35"/>
    </location>
</feature>
<feature type="domain" description="HAMP" evidence="10">
    <location>
        <begin position="198"/>
        <end position="251"/>
    </location>
</feature>
<keyword evidence="7" id="KW-0472">Membrane</keyword>
<dbReference type="RefSeq" id="WP_146298131.1">
    <property type="nucleotide sequence ID" value="NZ_CP042301.2"/>
</dbReference>
<keyword evidence="2" id="KW-0145">Chemotaxis</keyword>
<comment type="similarity">
    <text evidence="3">Belongs to the methyl-accepting chemotaxis (MCP) protein family.</text>
</comment>
<dbReference type="InterPro" id="IPR003660">
    <property type="entry name" value="HAMP_dom"/>
</dbReference>
<dbReference type="SMART" id="SM00304">
    <property type="entry name" value="HAMP"/>
    <property type="match status" value="2"/>
</dbReference>
<gene>
    <name evidence="11" type="ORF">FQ775_03310</name>
</gene>
<dbReference type="Proteomes" id="UP000321389">
    <property type="component" value="Chromosome"/>
</dbReference>
<dbReference type="Gene3D" id="1.10.8.500">
    <property type="entry name" value="HAMP domain in histidine kinase"/>
    <property type="match status" value="1"/>
</dbReference>
<dbReference type="EMBL" id="CP042301">
    <property type="protein sequence ID" value="QDY99475.1"/>
    <property type="molecule type" value="Genomic_DNA"/>
</dbReference>
<dbReference type="SMART" id="SM00283">
    <property type="entry name" value="MA"/>
    <property type="match status" value="1"/>
</dbReference>
<dbReference type="FunFam" id="1.10.287.950:FF:000001">
    <property type="entry name" value="Methyl-accepting chemotaxis sensory transducer"/>
    <property type="match status" value="1"/>
</dbReference>
<dbReference type="CDD" id="cd11386">
    <property type="entry name" value="MCP_signal"/>
    <property type="match status" value="1"/>
</dbReference>
<evidence type="ECO:0000259" key="8">
    <source>
        <dbReference type="PROSITE" id="PS50111"/>
    </source>
</evidence>
<keyword evidence="5" id="KW-0175">Coiled coil</keyword>
<dbReference type="PANTHER" id="PTHR43531">
    <property type="entry name" value="PROTEIN ICFG"/>
    <property type="match status" value="1"/>
</dbReference>
<feature type="domain" description="T-SNARE coiled-coil homology" evidence="9">
    <location>
        <begin position="495"/>
        <end position="557"/>
    </location>
</feature>
<dbReference type="PROSITE" id="PS50192">
    <property type="entry name" value="T_SNARE"/>
    <property type="match status" value="1"/>
</dbReference>
<accession>A0A5B8KV66</accession>
<feature type="coiled-coil region" evidence="5">
    <location>
        <begin position="312"/>
        <end position="368"/>
    </location>
</feature>
<name>A0A5B8KV66_9HYPH</name>
<keyword evidence="4" id="KW-0807">Transducer</keyword>
<dbReference type="PANTHER" id="PTHR43531:SF11">
    <property type="entry name" value="METHYL-ACCEPTING CHEMOTAXIS PROTEIN 3"/>
    <property type="match status" value="1"/>
</dbReference>
<evidence type="ECO:0000313" key="12">
    <source>
        <dbReference type="Proteomes" id="UP000321389"/>
    </source>
</evidence>
<dbReference type="InterPro" id="IPR000727">
    <property type="entry name" value="T_SNARE_dom"/>
</dbReference>
<feature type="domain" description="HAMP" evidence="10">
    <location>
        <begin position="279"/>
        <end position="331"/>
    </location>
</feature>
<keyword evidence="7" id="KW-0812">Transmembrane</keyword>
<dbReference type="Pfam" id="PF00672">
    <property type="entry name" value="HAMP"/>
    <property type="match status" value="2"/>
</dbReference>
<dbReference type="Gene3D" id="1.10.287.950">
    <property type="entry name" value="Methyl-accepting chemotaxis protein"/>
    <property type="match status" value="1"/>
</dbReference>
<dbReference type="SUPFAM" id="SSF158472">
    <property type="entry name" value="HAMP domain-like"/>
    <property type="match status" value="1"/>
</dbReference>
<feature type="domain" description="Methyl-accepting transducer" evidence="8">
    <location>
        <begin position="336"/>
        <end position="565"/>
    </location>
</feature>
<evidence type="ECO:0000256" key="4">
    <source>
        <dbReference type="PROSITE-ProRule" id="PRU00284"/>
    </source>
</evidence>
<keyword evidence="12" id="KW-1185">Reference proteome</keyword>
<evidence type="ECO:0000313" key="11">
    <source>
        <dbReference type="EMBL" id="QDY99475.1"/>
    </source>
</evidence>
<dbReference type="AlphaFoldDB" id="A0A5B8KV66"/>
<dbReference type="OrthoDB" id="3289104at2"/>
<evidence type="ECO:0000259" key="10">
    <source>
        <dbReference type="PROSITE" id="PS50885"/>
    </source>
</evidence>
<evidence type="ECO:0000256" key="6">
    <source>
        <dbReference type="SAM" id="MobiDB-lite"/>
    </source>
</evidence>
<proteinExistence type="inferred from homology"/>
<dbReference type="CDD" id="cd06225">
    <property type="entry name" value="HAMP"/>
    <property type="match status" value="1"/>
</dbReference>
<dbReference type="InterPro" id="IPR004089">
    <property type="entry name" value="MCPsignal_dom"/>
</dbReference>
<dbReference type="PROSITE" id="PS50111">
    <property type="entry name" value="CHEMOTAXIS_TRANSDUC_2"/>
    <property type="match status" value="1"/>
</dbReference>
<sequence length="625" mass="66074">MRMFSVFGRLSITFKLILAAVIVNVAGLAASIYFVDRTAEGSLYDLAIDGWTMQTGQVAEAAAGGIKWKKPDVVAEAYAAYETDPDKALLRAIAFDAEKAELAAFAAPETETTAIDAAMAEIVAGAPEKIVTRRLDGSIVMVAPSGRTSDGKPLGHVGLAWNTAAVEDIRDSLNGGSALVQTASTALLVILLFLTIRMVIGRPLKAVTGRIEALAAGDLETPVAHLDRRDEVGVIARALDGFRVASVEKMAADRELEAQRVGIEEERTQNEAARASTAKLQAAVVKLLGAALARLAEGDLTTRLKVDFPADYRKLKDDFNRAMDRLQDAMNRIVDTGRQLELGTGEIRRAADELARRSEQQAATLEETVAAVNDITSSVTSTAKGAGEARDAVTEVARDAGRSDEVVGQAISAMNGIEKSSREITKIIGVIDEIAFQTNLLALNAGVEAARAGEAGRGFAVVAQEVRSLAQRSAEAASEIKGLIQASEAQVKSGAKLVGETGEFIGRISGKVGSINEIVVEIARAAEDQAESLRGINSAMGGIDTATQQGAAMAEQFTATSHNLARDGAELMALISHFRTEAGAHRQPAEPARQPQPTRPPVRLAVTDGATALDIEVEEDGWQEF</sequence>
<dbReference type="InterPro" id="IPR051310">
    <property type="entry name" value="MCP_chemotaxis"/>
</dbReference>
<keyword evidence="7" id="KW-1133">Transmembrane helix</keyword>